<dbReference type="InterPro" id="IPR010852">
    <property type="entry name" value="ABATE"/>
</dbReference>
<evidence type="ECO:0000313" key="2">
    <source>
        <dbReference type="EMBL" id="MEJ8646479.1"/>
    </source>
</evidence>
<dbReference type="Gene3D" id="1.10.3300.10">
    <property type="entry name" value="Jann2411-like domain"/>
    <property type="match status" value="1"/>
</dbReference>
<dbReference type="EMBL" id="JBBKAM010000005">
    <property type="protein sequence ID" value="MEJ8646479.1"/>
    <property type="molecule type" value="Genomic_DNA"/>
</dbReference>
<gene>
    <name evidence="2" type="ORF">WKI68_44800</name>
</gene>
<evidence type="ECO:0000313" key="3">
    <source>
        <dbReference type="Proteomes" id="UP001382904"/>
    </source>
</evidence>
<keyword evidence="3" id="KW-1185">Reference proteome</keyword>
<reference evidence="2 3" key="1">
    <citation type="submission" date="2024-03" db="EMBL/GenBank/DDBJ databases">
        <title>Novel Streptomyces species of biotechnological and ecological value are a feature of Machair soil.</title>
        <authorList>
            <person name="Prole J.R."/>
            <person name="Goodfellow M."/>
            <person name="Allenby N."/>
            <person name="Ward A.C."/>
        </authorList>
    </citation>
    <scope>NUCLEOTIDE SEQUENCE [LARGE SCALE GENOMIC DNA]</scope>
    <source>
        <strain evidence="2 3">MS1.HAVA.3</strain>
    </source>
</reference>
<protein>
    <submittedName>
        <fullName evidence="2">CGNR zinc finger domain-containing protein</fullName>
    </submittedName>
</protein>
<accession>A0ABU8UGL3</accession>
<proteinExistence type="predicted"/>
<dbReference type="PANTHER" id="PTHR35525:SF3">
    <property type="entry name" value="BLL6575 PROTEIN"/>
    <property type="match status" value="1"/>
</dbReference>
<dbReference type="InterPro" id="IPR023286">
    <property type="entry name" value="ABATE_dom_sf"/>
</dbReference>
<feature type="domain" description="Zinc finger CGNR" evidence="1">
    <location>
        <begin position="149"/>
        <end position="191"/>
    </location>
</feature>
<organism evidence="2 3">
    <name type="scientific">Streptomyces caledonius</name>
    <dbReference type="NCBI Taxonomy" id="3134107"/>
    <lineage>
        <taxon>Bacteria</taxon>
        <taxon>Bacillati</taxon>
        <taxon>Actinomycetota</taxon>
        <taxon>Actinomycetes</taxon>
        <taxon>Kitasatosporales</taxon>
        <taxon>Streptomycetaceae</taxon>
        <taxon>Streptomyces</taxon>
    </lineage>
</organism>
<name>A0ABU8UGL3_9ACTN</name>
<evidence type="ECO:0000259" key="1">
    <source>
        <dbReference type="Pfam" id="PF11706"/>
    </source>
</evidence>
<comment type="caution">
    <text evidence="2">The sequence shown here is derived from an EMBL/GenBank/DDBJ whole genome shotgun (WGS) entry which is preliminary data.</text>
</comment>
<dbReference type="SUPFAM" id="SSF160904">
    <property type="entry name" value="Jann2411-like"/>
    <property type="match status" value="1"/>
</dbReference>
<dbReference type="Pfam" id="PF07336">
    <property type="entry name" value="ABATE"/>
    <property type="match status" value="1"/>
</dbReference>
<dbReference type="Pfam" id="PF11706">
    <property type="entry name" value="zf-CGNR"/>
    <property type="match status" value="1"/>
</dbReference>
<sequence length="196" mass="21615">MTLARQNITCQTGDMKHAFPAGVPALDFAGTLRVRRGPKTREMLDSPESLVLWFSEGGITESGIDCQETDLAEALVLREAIHQLVRARIDGESYDEKALSLVNEVARRPPPVPQLTATGRQIEATIQQALAHVARDTVTVLSGPEVPLLKECANPDCTQFYIDRSRGARREWCKMDPCGNKIKAAAYRARKRATVS</sequence>
<dbReference type="Proteomes" id="UP001382904">
    <property type="component" value="Unassembled WGS sequence"/>
</dbReference>
<dbReference type="InterPro" id="IPR021005">
    <property type="entry name" value="Znf_CGNR"/>
</dbReference>
<dbReference type="PANTHER" id="PTHR35525">
    <property type="entry name" value="BLL6575 PROTEIN"/>
    <property type="match status" value="1"/>
</dbReference>